<evidence type="ECO:0000256" key="4">
    <source>
        <dbReference type="ARBA" id="ARBA00022679"/>
    </source>
</evidence>
<dbReference type="PANTHER" id="PTHR31646">
    <property type="entry name" value="ALPHA-1,2-MANNOSYLTRANSFERASE MNN2"/>
    <property type="match status" value="1"/>
</dbReference>
<proteinExistence type="inferred from homology"/>
<dbReference type="GeneID" id="63754344"/>
<evidence type="ECO:0000256" key="3">
    <source>
        <dbReference type="ARBA" id="ARBA00009105"/>
    </source>
</evidence>
<evidence type="ECO:0000256" key="8">
    <source>
        <dbReference type="ARBA" id="ARBA00023034"/>
    </source>
</evidence>
<evidence type="ECO:0008006" key="12">
    <source>
        <dbReference type="Google" id="ProtNLM"/>
    </source>
</evidence>
<keyword evidence="11" id="KW-1185">Reference proteome</keyword>
<dbReference type="EMBL" id="KV878212">
    <property type="protein sequence ID" value="OJJ35941.1"/>
    <property type="molecule type" value="Genomic_DNA"/>
</dbReference>
<dbReference type="RefSeq" id="XP_040689617.1">
    <property type="nucleotide sequence ID" value="XM_040838496.1"/>
</dbReference>
<evidence type="ECO:0000313" key="10">
    <source>
        <dbReference type="EMBL" id="OJJ35941.1"/>
    </source>
</evidence>
<dbReference type="PANTHER" id="PTHR31646:SF1">
    <property type="entry name" value="ALPHA-1,2-MANNOSYLTRANSFERASE MNN2"/>
    <property type="match status" value="1"/>
</dbReference>
<dbReference type="VEuPathDB" id="FungiDB:ASPWEDRAFT_60083"/>
<keyword evidence="4" id="KW-0808">Transferase</keyword>
<comment type="subcellular location">
    <subcellularLocation>
        <location evidence="1">Golgi apparatus membrane</location>
        <topology evidence="1">Single-pass type II membrane protein</topology>
    </subcellularLocation>
</comment>
<dbReference type="GO" id="GO:0046354">
    <property type="term" value="P:mannan biosynthetic process"/>
    <property type="evidence" value="ECO:0007669"/>
    <property type="project" value="TreeGrafter"/>
</dbReference>
<dbReference type="GO" id="GO:0000026">
    <property type="term" value="F:alpha-1,2-mannosyltransferase activity"/>
    <property type="evidence" value="ECO:0007669"/>
    <property type="project" value="TreeGrafter"/>
</dbReference>
<dbReference type="GO" id="GO:0000139">
    <property type="term" value="C:Golgi membrane"/>
    <property type="evidence" value="ECO:0007669"/>
    <property type="project" value="UniProtKB-SubCell"/>
</dbReference>
<dbReference type="Proteomes" id="UP000184383">
    <property type="component" value="Unassembled WGS sequence"/>
</dbReference>
<dbReference type="SUPFAM" id="SSF53448">
    <property type="entry name" value="Nucleotide-diphospho-sugar transferases"/>
    <property type="match status" value="1"/>
</dbReference>
<evidence type="ECO:0000313" key="11">
    <source>
        <dbReference type="Proteomes" id="UP000184383"/>
    </source>
</evidence>
<dbReference type="InterPro" id="IPR022751">
    <property type="entry name" value="Alpha_mannosyltransferase"/>
</dbReference>
<sequence length="450" mass="50769">MWSVRSHPQTKREQLRLQLSSLLHDHKPNCAAIQLDGDAGGAYYNASDEGERLNCVKNVDEIFPPMQAAHDGFLRAIQDQKVQLPYLPQTAGIVSSAGGTYLPNFIVTLRLIRRRGSNLPVEVFMKDWEEYEAYICEVVLPPMNAKCLILSEMLSGLNKMEHYQIKSFAILFSSFESVIWLDSDNIPLHDPGILLNSEPFTSTGLVTWPDFWASTTAPIYYNISRQPEPSLSARACSEAGVILVSKQSHASMLLLSAYYNYYGPDYYYPLLSQGGYGQGDKDTFIPAAAAMNKTFYTVSEPVVFLGHTLPHSEDVHPAAMLQSDPIEDFQLTSEGKWRVKDPSVAKPVRAFFIHTMAMKFNPADGLMGEKSHDWHGNPSRAYTASAEALQRFGYDAERDIWEETLAMTCDLEHVFYTWRSKSGVCAEVRAYWNAVYENPSKEETYKFTQD</sequence>
<organism evidence="10 11">
    <name type="scientific">Aspergillus wentii DTO 134E9</name>
    <dbReference type="NCBI Taxonomy" id="1073089"/>
    <lineage>
        <taxon>Eukaryota</taxon>
        <taxon>Fungi</taxon>
        <taxon>Dikarya</taxon>
        <taxon>Ascomycota</taxon>
        <taxon>Pezizomycotina</taxon>
        <taxon>Eurotiomycetes</taxon>
        <taxon>Eurotiomycetidae</taxon>
        <taxon>Eurotiales</taxon>
        <taxon>Aspergillaceae</taxon>
        <taxon>Aspergillus</taxon>
        <taxon>Aspergillus subgen. Cremei</taxon>
    </lineage>
</organism>
<comment type="pathway">
    <text evidence="2">Protein modification; protein glycosylation.</text>
</comment>
<dbReference type="AlphaFoldDB" id="A0A1L9RLY9"/>
<keyword evidence="8" id="KW-0333">Golgi apparatus</keyword>
<evidence type="ECO:0000256" key="2">
    <source>
        <dbReference type="ARBA" id="ARBA00004922"/>
    </source>
</evidence>
<evidence type="ECO:0000256" key="5">
    <source>
        <dbReference type="ARBA" id="ARBA00022692"/>
    </source>
</evidence>
<evidence type="ECO:0000256" key="1">
    <source>
        <dbReference type="ARBA" id="ARBA00004323"/>
    </source>
</evidence>
<comment type="similarity">
    <text evidence="3">Belongs to the MNN1/MNT family.</text>
</comment>
<evidence type="ECO:0000256" key="6">
    <source>
        <dbReference type="ARBA" id="ARBA00022968"/>
    </source>
</evidence>
<protein>
    <recommendedName>
        <fullName evidence="12">Alpha-1,2-mannosyltransferase</fullName>
    </recommendedName>
</protein>
<dbReference type="STRING" id="1073089.A0A1L9RLY9"/>
<dbReference type="Pfam" id="PF11051">
    <property type="entry name" value="Mannosyl_trans3"/>
    <property type="match status" value="2"/>
</dbReference>
<gene>
    <name evidence="10" type="ORF">ASPWEDRAFT_60083</name>
</gene>
<keyword evidence="9" id="KW-0472">Membrane</keyword>
<accession>A0A1L9RLY9</accession>
<dbReference type="OrthoDB" id="4484309at2759"/>
<evidence type="ECO:0000256" key="7">
    <source>
        <dbReference type="ARBA" id="ARBA00022989"/>
    </source>
</evidence>
<keyword evidence="6" id="KW-0735">Signal-anchor</keyword>
<evidence type="ECO:0000256" key="9">
    <source>
        <dbReference type="ARBA" id="ARBA00023136"/>
    </source>
</evidence>
<name>A0A1L9RLY9_ASPWE</name>
<dbReference type="InterPro" id="IPR029044">
    <property type="entry name" value="Nucleotide-diphossugar_trans"/>
</dbReference>
<keyword evidence="7" id="KW-1133">Transmembrane helix</keyword>
<reference evidence="11" key="1">
    <citation type="journal article" date="2017" name="Genome Biol.">
        <title>Comparative genomics reveals high biological diversity and specific adaptations in the industrially and medically important fungal genus Aspergillus.</title>
        <authorList>
            <person name="de Vries R.P."/>
            <person name="Riley R."/>
            <person name="Wiebenga A."/>
            <person name="Aguilar-Osorio G."/>
            <person name="Amillis S."/>
            <person name="Uchima C.A."/>
            <person name="Anderluh G."/>
            <person name="Asadollahi M."/>
            <person name="Askin M."/>
            <person name="Barry K."/>
            <person name="Battaglia E."/>
            <person name="Bayram O."/>
            <person name="Benocci T."/>
            <person name="Braus-Stromeyer S.A."/>
            <person name="Caldana C."/>
            <person name="Canovas D."/>
            <person name="Cerqueira G.C."/>
            <person name="Chen F."/>
            <person name="Chen W."/>
            <person name="Choi C."/>
            <person name="Clum A."/>
            <person name="Dos Santos R.A."/>
            <person name="Damasio A.R."/>
            <person name="Diallinas G."/>
            <person name="Emri T."/>
            <person name="Fekete E."/>
            <person name="Flipphi M."/>
            <person name="Freyberg S."/>
            <person name="Gallo A."/>
            <person name="Gournas C."/>
            <person name="Habgood R."/>
            <person name="Hainaut M."/>
            <person name="Harispe M.L."/>
            <person name="Henrissat B."/>
            <person name="Hilden K.S."/>
            <person name="Hope R."/>
            <person name="Hossain A."/>
            <person name="Karabika E."/>
            <person name="Karaffa L."/>
            <person name="Karanyi Z."/>
            <person name="Krasevec N."/>
            <person name="Kuo A."/>
            <person name="Kusch H."/>
            <person name="LaButti K."/>
            <person name="Lagendijk E.L."/>
            <person name="Lapidus A."/>
            <person name="Levasseur A."/>
            <person name="Lindquist E."/>
            <person name="Lipzen A."/>
            <person name="Logrieco A.F."/>
            <person name="MacCabe A."/>
            <person name="Maekelae M.R."/>
            <person name="Malavazi I."/>
            <person name="Melin P."/>
            <person name="Meyer V."/>
            <person name="Mielnichuk N."/>
            <person name="Miskei M."/>
            <person name="Molnar A.P."/>
            <person name="Mule G."/>
            <person name="Ngan C.Y."/>
            <person name="Orejas M."/>
            <person name="Orosz E."/>
            <person name="Ouedraogo J.P."/>
            <person name="Overkamp K.M."/>
            <person name="Park H.-S."/>
            <person name="Perrone G."/>
            <person name="Piumi F."/>
            <person name="Punt P.J."/>
            <person name="Ram A.F."/>
            <person name="Ramon A."/>
            <person name="Rauscher S."/>
            <person name="Record E."/>
            <person name="Riano-Pachon D.M."/>
            <person name="Robert V."/>
            <person name="Roehrig J."/>
            <person name="Ruller R."/>
            <person name="Salamov A."/>
            <person name="Salih N.S."/>
            <person name="Samson R.A."/>
            <person name="Sandor E."/>
            <person name="Sanguinetti M."/>
            <person name="Schuetze T."/>
            <person name="Sepcic K."/>
            <person name="Shelest E."/>
            <person name="Sherlock G."/>
            <person name="Sophianopoulou V."/>
            <person name="Squina F.M."/>
            <person name="Sun H."/>
            <person name="Susca A."/>
            <person name="Todd R.B."/>
            <person name="Tsang A."/>
            <person name="Unkles S.E."/>
            <person name="van de Wiele N."/>
            <person name="van Rossen-Uffink D."/>
            <person name="Oliveira J.V."/>
            <person name="Vesth T.C."/>
            <person name="Visser J."/>
            <person name="Yu J.-H."/>
            <person name="Zhou M."/>
            <person name="Andersen M.R."/>
            <person name="Archer D.B."/>
            <person name="Baker S.E."/>
            <person name="Benoit I."/>
            <person name="Brakhage A.A."/>
            <person name="Braus G.H."/>
            <person name="Fischer R."/>
            <person name="Frisvad J.C."/>
            <person name="Goldman G.H."/>
            <person name="Houbraken J."/>
            <person name="Oakley B."/>
            <person name="Pocsi I."/>
            <person name="Scazzocchio C."/>
            <person name="Seiboth B."/>
            <person name="vanKuyk P.A."/>
            <person name="Wortman J."/>
            <person name="Dyer P.S."/>
            <person name="Grigoriev I.V."/>
        </authorList>
    </citation>
    <scope>NUCLEOTIDE SEQUENCE [LARGE SCALE GENOMIC DNA]</scope>
    <source>
        <strain evidence="11">DTO 134E9</strain>
    </source>
</reference>
<keyword evidence="5" id="KW-0812">Transmembrane</keyword>